<evidence type="ECO:0000313" key="5">
    <source>
        <dbReference type="Proteomes" id="UP000214588"/>
    </source>
</evidence>
<name>A0A226BXE2_9FIRM</name>
<organism evidence="4 5">
    <name type="scientific">Natranaerobius trueperi</name>
    <dbReference type="NCBI Taxonomy" id="759412"/>
    <lineage>
        <taxon>Bacteria</taxon>
        <taxon>Bacillati</taxon>
        <taxon>Bacillota</taxon>
        <taxon>Clostridia</taxon>
        <taxon>Natranaerobiales</taxon>
        <taxon>Natranaerobiaceae</taxon>
        <taxon>Natranaerobius</taxon>
    </lineage>
</organism>
<dbReference type="SUPFAM" id="SSF54631">
    <property type="entry name" value="CBS-domain pair"/>
    <property type="match status" value="1"/>
</dbReference>
<protein>
    <recommendedName>
        <fullName evidence="3">CBS domain-containing protein</fullName>
    </recommendedName>
</protein>
<dbReference type="PANTHER" id="PTHR43080">
    <property type="entry name" value="CBS DOMAIN-CONTAINING PROTEIN CBSX3, MITOCHONDRIAL"/>
    <property type="match status" value="1"/>
</dbReference>
<evidence type="ECO:0000313" key="4">
    <source>
        <dbReference type="EMBL" id="OWZ82810.1"/>
    </source>
</evidence>
<dbReference type="Gene3D" id="3.10.580.10">
    <property type="entry name" value="CBS-domain"/>
    <property type="match status" value="1"/>
</dbReference>
<comment type="caution">
    <text evidence="4">The sequence shown here is derived from an EMBL/GenBank/DDBJ whole genome shotgun (WGS) entry which is preliminary data.</text>
</comment>
<proteinExistence type="predicted"/>
<dbReference type="EMBL" id="NIQC01000040">
    <property type="protein sequence ID" value="OWZ82810.1"/>
    <property type="molecule type" value="Genomic_DNA"/>
</dbReference>
<keyword evidence="1 2" id="KW-0129">CBS domain</keyword>
<feature type="domain" description="CBS" evidence="3">
    <location>
        <begin position="97"/>
        <end position="147"/>
    </location>
</feature>
<accession>A0A226BXE2</accession>
<keyword evidence="5" id="KW-1185">Reference proteome</keyword>
<dbReference type="InterPro" id="IPR046342">
    <property type="entry name" value="CBS_dom_sf"/>
</dbReference>
<dbReference type="AlphaFoldDB" id="A0A226BXE2"/>
<evidence type="ECO:0000256" key="1">
    <source>
        <dbReference type="ARBA" id="ARBA00023122"/>
    </source>
</evidence>
<gene>
    <name evidence="4" type="ORF">CDO51_12065</name>
</gene>
<dbReference type="Proteomes" id="UP000214588">
    <property type="component" value="Unassembled WGS sequence"/>
</dbReference>
<dbReference type="RefSeq" id="WP_089024479.1">
    <property type="nucleotide sequence ID" value="NZ_NIQC01000040.1"/>
</dbReference>
<feature type="domain" description="CBS" evidence="3">
    <location>
        <begin position="7"/>
        <end position="63"/>
    </location>
</feature>
<dbReference type="SMART" id="SM00116">
    <property type="entry name" value="CBS"/>
    <property type="match status" value="2"/>
</dbReference>
<dbReference type="PANTHER" id="PTHR43080:SF2">
    <property type="entry name" value="CBS DOMAIN-CONTAINING PROTEIN"/>
    <property type="match status" value="1"/>
</dbReference>
<sequence>MFARDIMTKELITVSPETTVDQAAKIMSEKNISGLPVIDEDNRIMGIVTEGDLLGKHKKIDPPGYIEFLGGIIFTESQDEYFEQLQKYVATKVVQLMSTDVVTVTPDTPVEELPTLMDQKEIKRVLVTEKGKLIGIVSRADVIRALS</sequence>
<evidence type="ECO:0000256" key="2">
    <source>
        <dbReference type="PROSITE-ProRule" id="PRU00703"/>
    </source>
</evidence>
<dbReference type="OrthoDB" id="9790355at2"/>
<dbReference type="Pfam" id="PF00571">
    <property type="entry name" value="CBS"/>
    <property type="match status" value="2"/>
</dbReference>
<dbReference type="PROSITE" id="PS51371">
    <property type="entry name" value="CBS"/>
    <property type="match status" value="2"/>
</dbReference>
<dbReference type="CDD" id="cd04586">
    <property type="entry name" value="CBS_pair_BON_assoc"/>
    <property type="match status" value="1"/>
</dbReference>
<dbReference type="InterPro" id="IPR000644">
    <property type="entry name" value="CBS_dom"/>
</dbReference>
<dbReference type="InterPro" id="IPR051257">
    <property type="entry name" value="Diverse_CBS-Domain"/>
</dbReference>
<reference evidence="4 5" key="1">
    <citation type="submission" date="2017-06" db="EMBL/GenBank/DDBJ databases">
        <title>Draft Genome Sequence of Natranaerobius trueperi halophilic, alkalithermophilic bacteria from soda lakes.</title>
        <authorList>
            <person name="Zhao B."/>
        </authorList>
    </citation>
    <scope>NUCLEOTIDE SEQUENCE [LARGE SCALE GENOMIC DNA]</scope>
    <source>
        <strain evidence="4 5">DSM 18760</strain>
    </source>
</reference>
<evidence type="ECO:0000259" key="3">
    <source>
        <dbReference type="PROSITE" id="PS51371"/>
    </source>
</evidence>